<dbReference type="GO" id="GO:0003924">
    <property type="term" value="F:GTPase activity"/>
    <property type="evidence" value="ECO:0007669"/>
    <property type="project" value="InterPro"/>
</dbReference>
<gene>
    <name evidence="6" type="ORF">DN069_28115</name>
</gene>
<comment type="caution">
    <text evidence="6">The sequence shown here is derived from an EMBL/GenBank/DDBJ whole genome shotgun (WGS) entry which is preliminary data.</text>
</comment>
<dbReference type="CDD" id="cd03114">
    <property type="entry name" value="MMAA-like"/>
    <property type="match status" value="1"/>
</dbReference>
<dbReference type="Proteomes" id="UP000248889">
    <property type="component" value="Unassembled WGS sequence"/>
</dbReference>
<evidence type="ECO:0000256" key="2">
    <source>
        <dbReference type="ARBA" id="ARBA00022741"/>
    </source>
</evidence>
<keyword evidence="7" id="KW-1185">Reference proteome</keyword>
<dbReference type="RefSeq" id="WP_111505614.1">
    <property type="nucleotide sequence ID" value="NZ_QKYN01000117.1"/>
</dbReference>
<dbReference type="NCBIfam" id="TIGR00750">
    <property type="entry name" value="lao"/>
    <property type="match status" value="1"/>
</dbReference>
<organism evidence="6 7">
    <name type="scientific">Streptacidiphilus pinicola</name>
    <dbReference type="NCBI Taxonomy" id="2219663"/>
    <lineage>
        <taxon>Bacteria</taxon>
        <taxon>Bacillati</taxon>
        <taxon>Actinomycetota</taxon>
        <taxon>Actinomycetes</taxon>
        <taxon>Kitasatosporales</taxon>
        <taxon>Streptomycetaceae</taxon>
        <taxon>Streptacidiphilus</taxon>
    </lineage>
</organism>
<reference evidence="6 7" key="1">
    <citation type="submission" date="2018-06" db="EMBL/GenBank/DDBJ databases">
        <title>Streptacidiphilus pinicola sp. nov., isolated from pine grove soil.</title>
        <authorList>
            <person name="Roh S.G."/>
            <person name="Park S."/>
            <person name="Kim M.-K."/>
            <person name="Yun B.-R."/>
            <person name="Park J."/>
            <person name="Kim M.J."/>
            <person name="Kim Y.S."/>
            <person name="Kim S.B."/>
        </authorList>
    </citation>
    <scope>NUCLEOTIDE SEQUENCE [LARGE SCALE GENOMIC DNA]</scope>
    <source>
        <strain evidence="6 7">MMS16-CNU450</strain>
    </source>
</reference>
<dbReference type="PANTHER" id="PTHR43087">
    <property type="entry name" value="LYSINE/ARGININE/ORNITHINE TRANSPORT SYSTEM KINASE"/>
    <property type="match status" value="1"/>
</dbReference>
<sequence>MIDVPALVAQAREGRPRAVARLISLVEGASPQLREVMATLAPLTGRAYVVGLTGSPGVGKSTSTSALVTAYRRQGKRVGVLAVDPSSPFSGGALLGDRVRMQEHATDPEVFIRSMATRGHLGGLAWSAPQAIRVLDAAGCDVILVETVGVGQSEVEIAAQADTTIVLLAPGMGDGIQAAKAGILEIGDVYVVNKADRDGADATARELNHMLGLGEARSAGDWRPPIVKTVAAKHEGVDEVVEALDKHYAWMSEQGELAKRRLRRAAQEIEAIALTTLRERFGSLHGDRHLDALAEKVARGELDSYAAADDLIASVTN</sequence>
<dbReference type="EMBL" id="QKYN01000117">
    <property type="protein sequence ID" value="RAG82306.1"/>
    <property type="molecule type" value="Genomic_DNA"/>
</dbReference>
<evidence type="ECO:0000256" key="5">
    <source>
        <dbReference type="ARBA" id="ARBA00023186"/>
    </source>
</evidence>
<dbReference type="Gene3D" id="3.40.50.300">
    <property type="entry name" value="P-loop containing nucleotide triphosphate hydrolases"/>
    <property type="match status" value="1"/>
</dbReference>
<name>A0A2X0IX05_9ACTN</name>
<protein>
    <submittedName>
        <fullName evidence="6">Methylmalonyl Co-A mutase-associated GTPase MeaB</fullName>
    </submittedName>
</protein>
<accession>A0A2X0IX05</accession>
<keyword evidence="2" id="KW-0547">Nucleotide-binding</keyword>
<keyword evidence="4" id="KW-0342">GTP-binding</keyword>
<comment type="similarity">
    <text evidence="1">Belongs to the SIMIBI class G3E GTPase family. ArgK/MeaB subfamily.</text>
</comment>
<dbReference type="OrthoDB" id="9778292at2"/>
<keyword evidence="5" id="KW-0143">Chaperone</keyword>
<dbReference type="Pfam" id="PF03308">
    <property type="entry name" value="MeaB"/>
    <property type="match status" value="1"/>
</dbReference>
<dbReference type="InterPro" id="IPR052040">
    <property type="entry name" value="GTPase/Isobutyryl-CoA_mutase"/>
</dbReference>
<proteinExistence type="inferred from homology"/>
<evidence type="ECO:0000256" key="1">
    <source>
        <dbReference type="ARBA" id="ARBA00009625"/>
    </source>
</evidence>
<evidence type="ECO:0000256" key="4">
    <source>
        <dbReference type="ARBA" id="ARBA00023134"/>
    </source>
</evidence>
<dbReference type="InterPro" id="IPR005129">
    <property type="entry name" value="GTPase_ArgK"/>
</dbReference>
<dbReference type="SUPFAM" id="SSF52540">
    <property type="entry name" value="P-loop containing nucleoside triphosphate hydrolases"/>
    <property type="match status" value="1"/>
</dbReference>
<dbReference type="InterPro" id="IPR027417">
    <property type="entry name" value="P-loop_NTPase"/>
</dbReference>
<dbReference type="GO" id="GO:0005525">
    <property type="term" value="F:GTP binding"/>
    <property type="evidence" value="ECO:0007669"/>
    <property type="project" value="UniProtKB-KW"/>
</dbReference>
<evidence type="ECO:0000313" key="6">
    <source>
        <dbReference type="EMBL" id="RAG82306.1"/>
    </source>
</evidence>
<dbReference type="PANTHER" id="PTHR43087:SF1">
    <property type="entry name" value="LAO_AO TRANSPORT SYSTEM ATPASE"/>
    <property type="match status" value="1"/>
</dbReference>
<evidence type="ECO:0000313" key="7">
    <source>
        <dbReference type="Proteomes" id="UP000248889"/>
    </source>
</evidence>
<evidence type="ECO:0000256" key="3">
    <source>
        <dbReference type="ARBA" id="ARBA00022801"/>
    </source>
</evidence>
<keyword evidence="3" id="KW-0378">Hydrolase</keyword>
<dbReference type="AlphaFoldDB" id="A0A2X0IX05"/>